<feature type="chain" id="PRO_5012029674" description="Outer membrane protein beta-barrel domain-containing protein" evidence="1">
    <location>
        <begin position="19"/>
        <end position="473"/>
    </location>
</feature>
<reference evidence="2 3" key="1">
    <citation type="submission" date="2017-02" db="EMBL/GenBank/DDBJ databases">
        <authorList>
            <person name="Peterson S.W."/>
        </authorList>
    </citation>
    <scope>NUCLEOTIDE SEQUENCE [LARGE SCALE GENOMIC DNA]</scope>
    <source>
        <strain evidence="2 3">ATCC 43854</strain>
    </source>
</reference>
<gene>
    <name evidence="2" type="ORF">SAMN02745108_01916</name>
</gene>
<sequence>MKYMILFFALCTSLFANDMCKSLCPSCSANSTDPTCTRVDSLCHCSDLLNKQSQMETAKALKKELAISRILTAFEKGCHEEFCTFLFIFEGDSLSKIKKTKTTLTEKELQAFRVSTDSLSAKADEPLLTLSDECQNFCAICPEEKSGDSTCARIENICGCNVFAEQQAKLAVQAEADSIQKIQAFLHNHENRNASAASIYSYHAQNAAENFSVTLRKSDYRIVEIRKREELSPAQNEAIITFQKDSSGFSDSLKLVTPSNANDSVKTPSKSWRVFYPGISLYGGPISETGRGGYDWSTSMGLTAGLGAFMRLYFYKYGSFQFGANIVYQYEQNDIVNVDYYDFYYGHYRDFSAGINSHHITAEIPLELRIGFPTWQWLSPFFSYNFNIRKPLCLISEHYVEVDYNRKSYDWEPNGFESGDFDFMGFFGIGAEIFRHVSIEFQWLMHSISTYSEDTTEPYDSDDTYRLKLDFAF</sequence>
<dbReference type="AlphaFoldDB" id="A0A1T4PFG3"/>
<protein>
    <recommendedName>
        <fullName evidence="4">Outer membrane protein beta-barrel domain-containing protein</fullName>
    </recommendedName>
</protein>
<name>A0A1T4PFG3_9BACT</name>
<dbReference type="Proteomes" id="UP000190449">
    <property type="component" value="Unassembled WGS sequence"/>
</dbReference>
<feature type="signal peptide" evidence="1">
    <location>
        <begin position="1"/>
        <end position="18"/>
    </location>
</feature>
<evidence type="ECO:0000313" key="3">
    <source>
        <dbReference type="Proteomes" id="UP000190449"/>
    </source>
</evidence>
<proteinExistence type="predicted"/>
<accession>A0A1T4PFG3</accession>
<dbReference type="RefSeq" id="WP_078776761.1">
    <property type="nucleotide sequence ID" value="NZ_FUWU01000034.1"/>
</dbReference>
<organism evidence="2 3">
    <name type="scientific">Fibrobacter intestinalis</name>
    <dbReference type="NCBI Taxonomy" id="28122"/>
    <lineage>
        <taxon>Bacteria</taxon>
        <taxon>Pseudomonadati</taxon>
        <taxon>Fibrobacterota</taxon>
        <taxon>Fibrobacteria</taxon>
        <taxon>Fibrobacterales</taxon>
        <taxon>Fibrobacteraceae</taxon>
        <taxon>Fibrobacter</taxon>
    </lineage>
</organism>
<evidence type="ECO:0008006" key="4">
    <source>
        <dbReference type="Google" id="ProtNLM"/>
    </source>
</evidence>
<evidence type="ECO:0000313" key="2">
    <source>
        <dbReference type="EMBL" id="SJZ90313.1"/>
    </source>
</evidence>
<evidence type="ECO:0000256" key="1">
    <source>
        <dbReference type="SAM" id="SignalP"/>
    </source>
</evidence>
<dbReference type="STRING" id="28122.SAMN02745108_01916"/>
<keyword evidence="1" id="KW-0732">Signal</keyword>
<dbReference type="EMBL" id="FUWU01000034">
    <property type="protein sequence ID" value="SJZ90313.1"/>
    <property type="molecule type" value="Genomic_DNA"/>
</dbReference>